<reference evidence="1 2" key="1">
    <citation type="journal article" date="2015" name="Nat. Commun.">
        <title>Lucilia cuprina genome unlocks parasitic fly biology to underpin future interventions.</title>
        <authorList>
            <person name="Anstead C.A."/>
            <person name="Korhonen P.K."/>
            <person name="Young N.D."/>
            <person name="Hall R.S."/>
            <person name="Jex A.R."/>
            <person name="Murali S.C."/>
            <person name="Hughes D.S."/>
            <person name="Lee S.F."/>
            <person name="Perry T."/>
            <person name="Stroehlein A.J."/>
            <person name="Ansell B.R."/>
            <person name="Breugelmans B."/>
            <person name="Hofmann A."/>
            <person name="Qu J."/>
            <person name="Dugan S."/>
            <person name="Lee S.L."/>
            <person name="Chao H."/>
            <person name="Dinh H."/>
            <person name="Han Y."/>
            <person name="Doddapaneni H.V."/>
            <person name="Worley K.C."/>
            <person name="Muzny D.M."/>
            <person name="Ioannidis P."/>
            <person name="Waterhouse R.M."/>
            <person name="Zdobnov E.M."/>
            <person name="James P.J."/>
            <person name="Bagnall N.H."/>
            <person name="Kotze A.C."/>
            <person name="Gibbs R.A."/>
            <person name="Richards S."/>
            <person name="Batterham P."/>
            <person name="Gasser R.B."/>
        </authorList>
    </citation>
    <scope>NUCLEOTIDE SEQUENCE [LARGE SCALE GENOMIC DNA]</scope>
    <source>
        <strain evidence="1 2">LS</strain>
        <tissue evidence="1">Full body</tissue>
    </source>
</reference>
<sequence length="229" mass="25682">MVNLRDETGKVNVNVSKLSFSTLLFMFKALNPFGKNIATVKFGKLLSDRTKELFIANKHGDIAKWKVGLGGFAEHVNEIKAGSLIHMNMNMIYPNSKMSLLIHDLTLESEFIHVLASFEPVSNSELRYLVIATFNSELEMINIQRLQAYEAESLQQLEHAKLEVVTQTLVVVSDEAIVMIDSPSKNTSPKWEESVYLKPEAPAFNPQVVKDSLVIPTEMGILTFELKPS</sequence>
<gene>
    <name evidence="1" type="ORF">FF38_00281</name>
</gene>
<name>A0A0L0CRQ6_LUCCU</name>
<dbReference type="Proteomes" id="UP000037069">
    <property type="component" value="Unassembled WGS sequence"/>
</dbReference>
<protein>
    <submittedName>
        <fullName evidence="1">Uncharacterized protein</fullName>
    </submittedName>
</protein>
<dbReference type="EMBL" id="JRES01000014">
    <property type="protein sequence ID" value="KNC34881.1"/>
    <property type="molecule type" value="Genomic_DNA"/>
</dbReference>
<accession>A0A0L0CRQ6</accession>
<keyword evidence="2" id="KW-1185">Reference proteome</keyword>
<evidence type="ECO:0000313" key="2">
    <source>
        <dbReference type="Proteomes" id="UP000037069"/>
    </source>
</evidence>
<comment type="caution">
    <text evidence="1">The sequence shown here is derived from an EMBL/GenBank/DDBJ whole genome shotgun (WGS) entry which is preliminary data.</text>
</comment>
<evidence type="ECO:0000313" key="1">
    <source>
        <dbReference type="EMBL" id="KNC34881.1"/>
    </source>
</evidence>
<organism evidence="1 2">
    <name type="scientific">Lucilia cuprina</name>
    <name type="common">Green bottle fly</name>
    <name type="synonym">Australian sheep blowfly</name>
    <dbReference type="NCBI Taxonomy" id="7375"/>
    <lineage>
        <taxon>Eukaryota</taxon>
        <taxon>Metazoa</taxon>
        <taxon>Ecdysozoa</taxon>
        <taxon>Arthropoda</taxon>
        <taxon>Hexapoda</taxon>
        <taxon>Insecta</taxon>
        <taxon>Pterygota</taxon>
        <taxon>Neoptera</taxon>
        <taxon>Endopterygota</taxon>
        <taxon>Diptera</taxon>
        <taxon>Brachycera</taxon>
        <taxon>Muscomorpha</taxon>
        <taxon>Oestroidea</taxon>
        <taxon>Calliphoridae</taxon>
        <taxon>Luciliinae</taxon>
        <taxon>Lucilia</taxon>
    </lineage>
</organism>
<dbReference type="AlphaFoldDB" id="A0A0L0CRQ6"/>
<feature type="non-terminal residue" evidence="1">
    <location>
        <position position="229"/>
    </location>
</feature>
<proteinExistence type="predicted"/>